<dbReference type="InterPro" id="IPR025509">
    <property type="entry name" value="DUF4396"/>
</dbReference>
<evidence type="ECO:0000313" key="5">
    <source>
        <dbReference type="Proteomes" id="UP000800092"/>
    </source>
</evidence>
<keyword evidence="5" id="KW-1185">Reference proteome</keyword>
<feature type="transmembrane region" description="Helical" evidence="2">
    <location>
        <begin position="187"/>
        <end position="205"/>
    </location>
</feature>
<protein>
    <recommendedName>
        <fullName evidence="3">DUF4396 domain-containing protein</fullName>
    </recommendedName>
</protein>
<accession>A0A6A6H299</accession>
<dbReference type="OrthoDB" id="5398702at2759"/>
<evidence type="ECO:0000259" key="3">
    <source>
        <dbReference type="Pfam" id="PF14342"/>
    </source>
</evidence>
<keyword evidence="2" id="KW-0472">Membrane</keyword>
<feature type="compositionally biased region" description="Basic and acidic residues" evidence="1">
    <location>
        <begin position="108"/>
        <end position="131"/>
    </location>
</feature>
<reference evidence="4" key="1">
    <citation type="journal article" date="2020" name="Stud. Mycol.">
        <title>101 Dothideomycetes genomes: a test case for predicting lifestyles and emergence of pathogens.</title>
        <authorList>
            <person name="Haridas S."/>
            <person name="Albert R."/>
            <person name="Binder M."/>
            <person name="Bloem J."/>
            <person name="Labutti K."/>
            <person name="Salamov A."/>
            <person name="Andreopoulos B."/>
            <person name="Baker S."/>
            <person name="Barry K."/>
            <person name="Bills G."/>
            <person name="Bluhm B."/>
            <person name="Cannon C."/>
            <person name="Castanera R."/>
            <person name="Culley D."/>
            <person name="Daum C."/>
            <person name="Ezra D."/>
            <person name="Gonzalez J."/>
            <person name="Henrissat B."/>
            <person name="Kuo A."/>
            <person name="Liang C."/>
            <person name="Lipzen A."/>
            <person name="Lutzoni F."/>
            <person name="Magnuson J."/>
            <person name="Mondo S."/>
            <person name="Nolan M."/>
            <person name="Ohm R."/>
            <person name="Pangilinan J."/>
            <person name="Park H.-J."/>
            <person name="Ramirez L."/>
            <person name="Alfaro M."/>
            <person name="Sun H."/>
            <person name="Tritt A."/>
            <person name="Yoshinaga Y."/>
            <person name="Zwiers L.-H."/>
            <person name="Turgeon B."/>
            <person name="Goodwin S."/>
            <person name="Spatafora J."/>
            <person name="Crous P."/>
            <person name="Grigoriev I."/>
        </authorList>
    </citation>
    <scope>NUCLEOTIDE SEQUENCE</scope>
    <source>
        <strain evidence="4">Tuck. ex Michener</strain>
    </source>
</reference>
<feature type="domain" description="DUF4396" evidence="3">
    <location>
        <begin position="148"/>
        <end position="286"/>
    </location>
</feature>
<feature type="region of interest" description="Disordered" evidence="1">
    <location>
        <begin position="77"/>
        <end position="136"/>
    </location>
</feature>
<keyword evidence="2" id="KW-0812">Transmembrane</keyword>
<proteinExistence type="predicted"/>
<feature type="transmembrane region" description="Helical" evidence="2">
    <location>
        <begin position="225"/>
        <end position="246"/>
    </location>
</feature>
<evidence type="ECO:0000313" key="4">
    <source>
        <dbReference type="EMBL" id="KAF2231991.1"/>
    </source>
</evidence>
<evidence type="ECO:0000256" key="2">
    <source>
        <dbReference type="SAM" id="Phobius"/>
    </source>
</evidence>
<keyword evidence="2" id="KW-1133">Transmembrane helix</keyword>
<feature type="transmembrane region" description="Helical" evidence="2">
    <location>
        <begin position="49"/>
        <end position="68"/>
    </location>
</feature>
<dbReference type="EMBL" id="ML991820">
    <property type="protein sequence ID" value="KAF2231991.1"/>
    <property type="molecule type" value="Genomic_DNA"/>
</dbReference>
<feature type="transmembrane region" description="Helical" evidence="2">
    <location>
        <begin position="12"/>
        <end position="37"/>
    </location>
</feature>
<dbReference type="AlphaFoldDB" id="A0A6A6H299"/>
<feature type="transmembrane region" description="Helical" evidence="2">
    <location>
        <begin position="258"/>
        <end position="281"/>
    </location>
</feature>
<name>A0A6A6H299_VIRVR</name>
<gene>
    <name evidence="4" type="ORF">EV356DRAFT_506177</name>
</gene>
<sequence>MDMTDDYHPPLALTILAGIFLALGAICMLIITVDIIWRRGWRSMMWIMIPVYIINAGYVGPLTLYLYFKYGRPSKPDPSKPAQTSSHCHAPEKPVDIENEGGDVPDPSLHDHHHEGYHEGHREPHQEDQHAAHHHHHHTASRPLLATVLIGVSHCGAGCVLGDLVGEWLVYGTNATINGQGIWAELLIDYGFALLFGILFQYFSIAPMSGQYGPVSVWRAAKADVLSLTSFEIGAFGWMVAYQVGIWGYRLEMTTWTYWWMMQVGMALGVVTATPVNFWLIGKGIKEPCA</sequence>
<dbReference type="Proteomes" id="UP000800092">
    <property type="component" value="Unassembled WGS sequence"/>
</dbReference>
<organism evidence="4 5">
    <name type="scientific">Viridothelium virens</name>
    <name type="common">Speckled blister lichen</name>
    <name type="synonym">Trypethelium virens</name>
    <dbReference type="NCBI Taxonomy" id="1048519"/>
    <lineage>
        <taxon>Eukaryota</taxon>
        <taxon>Fungi</taxon>
        <taxon>Dikarya</taxon>
        <taxon>Ascomycota</taxon>
        <taxon>Pezizomycotina</taxon>
        <taxon>Dothideomycetes</taxon>
        <taxon>Dothideomycetes incertae sedis</taxon>
        <taxon>Trypetheliales</taxon>
        <taxon>Trypetheliaceae</taxon>
        <taxon>Viridothelium</taxon>
    </lineage>
</organism>
<evidence type="ECO:0000256" key="1">
    <source>
        <dbReference type="SAM" id="MobiDB-lite"/>
    </source>
</evidence>
<dbReference type="Pfam" id="PF14342">
    <property type="entry name" value="DUF4396"/>
    <property type="match status" value="1"/>
</dbReference>